<reference evidence="2 3" key="1">
    <citation type="submission" date="2020-10" db="EMBL/GenBank/DDBJ databases">
        <title>The Coptis chinensis genome and diversification of protoberbering-type alkaloids.</title>
        <authorList>
            <person name="Wang B."/>
            <person name="Shu S."/>
            <person name="Song C."/>
            <person name="Liu Y."/>
        </authorList>
    </citation>
    <scope>NUCLEOTIDE SEQUENCE [LARGE SCALE GENOMIC DNA]</scope>
    <source>
        <strain evidence="2">HL-2020</strain>
        <tissue evidence="2">Leaf</tissue>
    </source>
</reference>
<keyword evidence="3" id="KW-1185">Reference proteome</keyword>
<accession>A0A835HZD4</accession>
<feature type="compositionally biased region" description="Basic and acidic residues" evidence="1">
    <location>
        <begin position="117"/>
        <end position="128"/>
    </location>
</feature>
<proteinExistence type="predicted"/>
<sequence length="128" mass="14387">MNEEVDIVNLKMNSVRESGAVTQQELLLKCKEIVNEVLFATKFGLSTPPPHASTRSTHSLRMSSPIIKLVKWGASKRRFFLLGCCRGSIQSFVSRRLRPPSSRFGESGGRLRTTVPGDHRDNLPEHIR</sequence>
<protein>
    <submittedName>
        <fullName evidence="2">Uncharacterized protein</fullName>
    </submittedName>
</protein>
<evidence type="ECO:0000256" key="1">
    <source>
        <dbReference type="SAM" id="MobiDB-lite"/>
    </source>
</evidence>
<evidence type="ECO:0000313" key="3">
    <source>
        <dbReference type="Proteomes" id="UP000631114"/>
    </source>
</evidence>
<dbReference type="Proteomes" id="UP000631114">
    <property type="component" value="Unassembled WGS sequence"/>
</dbReference>
<dbReference type="AlphaFoldDB" id="A0A835HZD4"/>
<name>A0A835HZD4_9MAGN</name>
<dbReference type="EMBL" id="JADFTS010000005">
    <property type="protein sequence ID" value="KAF9607566.1"/>
    <property type="molecule type" value="Genomic_DNA"/>
</dbReference>
<dbReference type="OrthoDB" id="8194677at2759"/>
<evidence type="ECO:0000313" key="2">
    <source>
        <dbReference type="EMBL" id="KAF9607566.1"/>
    </source>
</evidence>
<organism evidence="2 3">
    <name type="scientific">Coptis chinensis</name>
    <dbReference type="NCBI Taxonomy" id="261450"/>
    <lineage>
        <taxon>Eukaryota</taxon>
        <taxon>Viridiplantae</taxon>
        <taxon>Streptophyta</taxon>
        <taxon>Embryophyta</taxon>
        <taxon>Tracheophyta</taxon>
        <taxon>Spermatophyta</taxon>
        <taxon>Magnoliopsida</taxon>
        <taxon>Ranunculales</taxon>
        <taxon>Ranunculaceae</taxon>
        <taxon>Coptidoideae</taxon>
        <taxon>Coptis</taxon>
    </lineage>
</organism>
<comment type="caution">
    <text evidence="2">The sequence shown here is derived from an EMBL/GenBank/DDBJ whole genome shotgun (WGS) entry which is preliminary data.</text>
</comment>
<gene>
    <name evidence="2" type="ORF">IFM89_036928</name>
</gene>
<feature type="region of interest" description="Disordered" evidence="1">
    <location>
        <begin position="98"/>
        <end position="128"/>
    </location>
</feature>